<reference evidence="3 4" key="1">
    <citation type="journal article" date="2015" name="Genome Biol. Evol.">
        <title>Comparative Genomics of a Bacterivorous Green Alga Reveals Evolutionary Causalities and Consequences of Phago-Mixotrophic Mode of Nutrition.</title>
        <authorList>
            <person name="Burns J.A."/>
            <person name="Paasch A."/>
            <person name="Narechania A."/>
            <person name="Kim E."/>
        </authorList>
    </citation>
    <scope>NUCLEOTIDE SEQUENCE [LARGE SCALE GENOMIC DNA]</scope>
    <source>
        <strain evidence="3">PLY_AMNH</strain>
    </source>
</reference>
<dbReference type="EMBL" id="LGRX02032971">
    <property type="protein sequence ID" value="KAK3243304.1"/>
    <property type="molecule type" value="Genomic_DNA"/>
</dbReference>
<feature type="compositionally biased region" description="Basic and acidic residues" evidence="1">
    <location>
        <begin position="13"/>
        <end position="52"/>
    </location>
</feature>
<name>A0AAE0C0J5_9CHLO</name>
<gene>
    <name evidence="3" type="ORF">CYMTET_44872</name>
    <name evidence="2" type="ORF">CYMTET_47033</name>
</gene>
<accession>A0AAE0C0J5</accession>
<comment type="caution">
    <text evidence="3">The sequence shown here is derived from an EMBL/GenBank/DDBJ whole genome shotgun (WGS) entry which is preliminary data.</text>
</comment>
<evidence type="ECO:0000313" key="4">
    <source>
        <dbReference type="Proteomes" id="UP001190700"/>
    </source>
</evidence>
<dbReference type="AlphaFoldDB" id="A0AAE0C0J5"/>
<dbReference type="EMBL" id="LGRX02030530">
    <property type="protein sequence ID" value="KAK3245564.1"/>
    <property type="molecule type" value="Genomic_DNA"/>
</dbReference>
<evidence type="ECO:0000313" key="3">
    <source>
        <dbReference type="EMBL" id="KAK3245564.1"/>
    </source>
</evidence>
<proteinExistence type="predicted"/>
<sequence length="147" mass="15952">MDKLGAELEDAEANDKEAAEKLARKKEENLQELEAEKAGRKLAKETKQRESIASEDLMEEAEPGQPAHMSGVTGGGADRGGPPIRGAFSATLQKFTDYGVRVQEVAVQLFRLLYLSGRHLLSCKTRVEFEGQEVISESSSVIGTSVS</sequence>
<protein>
    <submittedName>
        <fullName evidence="3">Uncharacterized protein</fullName>
    </submittedName>
</protein>
<dbReference type="Proteomes" id="UP001190700">
    <property type="component" value="Unassembled WGS sequence"/>
</dbReference>
<reference evidence="3" key="2">
    <citation type="submission" date="2023-06" db="EMBL/GenBank/DDBJ databases">
        <title>Long-read-based genome assembly of the green algal bacterivore Cymbomonas tetramitiformis.</title>
        <authorList>
            <person name="Gyaltshen Y."/>
            <person name="Rozenberg A."/>
            <person name="Paasch A."/>
            <person name="Burns J.A."/>
            <person name="Warring S."/>
            <person name="Larson R."/>
            <person name="Maurer-Alcala X."/>
            <person name="Dacks J."/>
            <person name="Kim E."/>
        </authorList>
    </citation>
    <scope>NUCLEOTIDE SEQUENCE</scope>
    <source>
        <strain evidence="3">PLY_AMNH</strain>
    </source>
</reference>
<evidence type="ECO:0000313" key="2">
    <source>
        <dbReference type="EMBL" id="KAK3243304.1"/>
    </source>
</evidence>
<organism evidence="3 4">
    <name type="scientific">Cymbomonas tetramitiformis</name>
    <dbReference type="NCBI Taxonomy" id="36881"/>
    <lineage>
        <taxon>Eukaryota</taxon>
        <taxon>Viridiplantae</taxon>
        <taxon>Chlorophyta</taxon>
        <taxon>Pyramimonadophyceae</taxon>
        <taxon>Pyramimonadales</taxon>
        <taxon>Pyramimonadaceae</taxon>
        <taxon>Cymbomonas</taxon>
    </lineage>
</organism>
<feature type="region of interest" description="Disordered" evidence="1">
    <location>
        <begin position="1"/>
        <end position="85"/>
    </location>
</feature>
<evidence type="ECO:0000256" key="1">
    <source>
        <dbReference type="SAM" id="MobiDB-lite"/>
    </source>
</evidence>
<keyword evidence="4" id="KW-1185">Reference proteome</keyword>